<feature type="compositionally biased region" description="Basic and acidic residues" evidence="1">
    <location>
        <begin position="14"/>
        <end position="29"/>
    </location>
</feature>
<evidence type="ECO:0000313" key="3">
    <source>
        <dbReference type="Proteomes" id="UP001153069"/>
    </source>
</evidence>
<protein>
    <submittedName>
        <fullName evidence="2">Uncharacterized protein</fullName>
    </submittedName>
</protein>
<feature type="compositionally biased region" description="Low complexity" evidence="1">
    <location>
        <begin position="112"/>
        <end position="151"/>
    </location>
</feature>
<accession>A0A9N8F486</accession>
<dbReference type="EMBL" id="CAICTM010003978">
    <property type="protein sequence ID" value="CAB9531780.1"/>
    <property type="molecule type" value="Genomic_DNA"/>
</dbReference>
<proteinExistence type="predicted"/>
<organism evidence="2 3">
    <name type="scientific">Seminavis robusta</name>
    <dbReference type="NCBI Taxonomy" id="568900"/>
    <lineage>
        <taxon>Eukaryota</taxon>
        <taxon>Sar</taxon>
        <taxon>Stramenopiles</taxon>
        <taxon>Ochrophyta</taxon>
        <taxon>Bacillariophyta</taxon>
        <taxon>Bacillariophyceae</taxon>
        <taxon>Bacillariophycidae</taxon>
        <taxon>Naviculales</taxon>
        <taxon>Naviculaceae</taxon>
        <taxon>Seminavis</taxon>
    </lineage>
</organism>
<feature type="compositionally biased region" description="Acidic residues" evidence="1">
    <location>
        <begin position="58"/>
        <end position="68"/>
    </location>
</feature>
<reference evidence="2" key="1">
    <citation type="submission" date="2020-06" db="EMBL/GenBank/DDBJ databases">
        <authorList>
            <consortium name="Plant Systems Biology data submission"/>
        </authorList>
    </citation>
    <scope>NUCLEOTIDE SEQUENCE</scope>
    <source>
        <strain evidence="2">D6</strain>
    </source>
</reference>
<gene>
    <name evidence="2" type="ORF">SEMRO_3980_G352290.1</name>
</gene>
<comment type="caution">
    <text evidence="2">The sequence shown here is derived from an EMBL/GenBank/DDBJ whole genome shotgun (WGS) entry which is preliminary data.</text>
</comment>
<dbReference type="Proteomes" id="UP001153069">
    <property type="component" value="Unassembled WGS sequence"/>
</dbReference>
<dbReference type="AlphaFoldDB" id="A0A9N8F486"/>
<feature type="region of interest" description="Disordered" evidence="1">
    <location>
        <begin position="211"/>
        <end position="243"/>
    </location>
</feature>
<feature type="compositionally biased region" description="Basic residues" evidence="1">
    <location>
        <begin position="74"/>
        <end position="111"/>
    </location>
</feature>
<keyword evidence="3" id="KW-1185">Reference proteome</keyword>
<feature type="region of interest" description="Disordered" evidence="1">
    <location>
        <begin position="1"/>
        <end position="154"/>
    </location>
</feature>
<sequence>MEILEKGQCGKTTKKAEGRKKESKKDSHKDKSKKAPKKKVEVENVEENEADDRKSTDEELSDSEDESSQESSHKNRKKRKKKESRKKKKEKEKNVNRGRKGNRKGTRKPRSRSPSDSSSSSSESSMSMNVSTSSGSESSGSTNRSRVSRSLSPPPRQWYALLFAHRNRQGVFDSRHRAEKYATKYSIIKKFCTKNEAKEWIEWMTKKSKGDGNLDGADQEAEIRSKTVARPPMQLNGRDKSAKKKDEVFGVNLDVDGAELKRKLSPPGIPCLRSPR</sequence>
<evidence type="ECO:0000256" key="1">
    <source>
        <dbReference type="SAM" id="MobiDB-lite"/>
    </source>
</evidence>
<evidence type="ECO:0000313" key="2">
    <source>
        <dbReference type="EMBL" id="CAB9531780.1"/>
    </source>
</evidence>
<name>A0A9N8F486_9STRA</name>